<comment type="subcellular location">
    <subcellularLocation>
        <location evidence="1">Nucleus</location>
    </subcellularLocation>
</comment>
<evidence type="ECO:0000313" key="6">
    <source>
        <dbReference type="Proteomes" id="UP000284375"/>
    </source>
</evidence>
<evidence type="ECO:0000256" key="4">
    <source>
        <dbReference type="SAM" id="MobiDB-lite"/>
    </source>
</evidence>
<feature type="compositionally biased region" description="Basic and acidic residues" evidence="4">
    <location>
        <begin position="228"/>
        <end position="242"/>
    </location>
</feature>
<feature type="region of interest" description="Disordered" evidence="4">
    <location>
        <begin position="155"/>
        <end position="362"/>
    </location>
</feature>
<dbReference type="Pfam" id="PF07052">
    <property type="entry name" value="Hep_59"/>
    <property type="match status" value="1"/>
</dbReference>
<proteinExistence type="inferred from homology"/>
<evidence type="ECO:0000256" key="3">
    <source>
        <dbReference type="ARBA" id="ARBA00023242"/>
    </source>
</evidence>
<evidence type="ECO:0000256" key="2">
    <source>
        <dbReference type="ARBA" id="ARBA00007643"/>
    </source>
</evidence>
<keyword evidence="6" id="KW-1185">Reference proteome</keyword>
<protein>
    <submittedName>
        <fullName evidence="5">Uncharacterized protein</fullName>
    </submittedName>
</protein>
<keyword evidence="3" id="KW-0539">Nucleus</keyword>
<dbReference type="InterPro" id="IPR010756">
    <property type="entry name" value="Tls1-like"/>
</dbReference>
<evidence type="ECO:0000256" key="1">
    <source>
        <dbReference type="ARBA" id="ARBA00004123"/>
    </source>
</evidence>
<comment type="similarity">
    <text evidence="2">Belongs to the TLS1 family.</text>
</comment>
<dbReference type="EMBL" id="LJZO01000006">
    <property type="protein sequence ID" value="ROW01731.1"/>
    <property type="molecule type" value="Genomic_DNA"/>
</dbReference>
<dbReference type="GO" id="GO:0000398">
    <property type="term" value="P:mRNA splicing, via spliceosome"/>
    <property type="evidence" value="ECO:0007669"/>
    <property type="project" value="TreeGrafter"/>
</dbReference>
<feature type="compositionally biased region" description="Basic and acidic residues" evidence="4">
    <location>
        <begin position="25"/>
        <end position="36"/>
    </location>
</feature>
<gene>
    <name evidence="5" type="ORF">VSDG_02149</name>
</gene>
<feature type="compositionally biased region" description="Basic and acidic residues" evidence="4">
    <location>
        <begin position="250"/>
        <end position="271"/>
    </location>
</feature>
<reference evidence="5 6" key="1">
    <citation type="submission" date="2015-09" db="EMBL/GenBank/DDBJ databases">
        <title>Host preference determinants of Valsa canker pathogens revealed by comparative genomics.</title>
        <authorList>
            <person name="Yin Z."/>
            <person name="Huang L."/>
        </authorList>
    </citation>
    <scope>NUCLEOTIDE SEQUENCE [LARGE SCALE GENOMIC DNA]</scope>
    <source>
        <strain evidence="5 6">YSFL</strain>
    </source>
</reference>
<feature type="compositionally biased region" description="Low complexity" evidence="4">
    <location>
        <begin position="160"/>
        <end position="175"/>
    </location>
</feature>
<dbReference type="Proteomes" id="UP000284375">
    <property type="component" value="Unassembled WGS sequence"/>
</dbReference>
<dbReference type="OrthoDB" id="5627at2759"/>
<dbReference type="PANTHER" id="PTHR13486:SF2">
    <property type="entry name" value="SPLICING FACTOR C9ORF78"/>
    <property type="match status" value="1"/>
</dbReference>
<feature type="region of interest" description="Disordered" evidence="4">
    <location>
        <begin position="81"/>
        <end position="106"/>
    </location>
</feature>
<comment type="caution">
    <text evidence="5">The sequence shown here is derived from an EMBL/GenBank/DDBJ whole genome shotgun (WGS) entry which is preliminary data.</text>
</comment>
<feature type="region of interest" description="Disordered" evidence="4">
    <location>
        <begin position="1"/>
        <end position="66"/>
    </location>
</feature>
<accession>A0A423WEV6</accession>
<dbReference type="PANTHER" id="PTHR13486">
    <property type="entry name" value="TELOMERE LENGTH AND SILENCING PROTEIN 1 TLS1 FAMILY MEMBER"/>
    <property type="match status" value="1"/>
</dbReference>
<dbReference type="GO" id="GO:0005681">
    <property type="term" value="C:spliceosomal complex"/>
    <property type="evidence" value="ECO:0007669"/>
    <property type="project" value="TreeGrafter"/>
</dbReference>
<dbReference type="AlphaFoldDB" id="A0A423WEV6"/>
<name>A0A423WEV6_CYTCH</name>
<feature type="compositionally biased region" description="Polar residues" evidence="4">
    <location>
        <begin position="38"/>
        <end position="52"/>
    </location>
</feature>
<organism evidence="5 6">
    <name type="scientific">Cytospora chrysosperma</name>
    <name type="common">Cytospora canker fungus</name>
    <name type="synonym">Sphaeria chrysosperma</name>
    <dbReference type="NCBI Taxonomy" id="252740"/>
    <lineage>
        <taxon>Eukaryota</taxon>
        <taxon>Fungi</taxon>
        <taxon>Dikarya</taxon>
        <taxon>Ascomycota</taxon>
        <taxon>Pezizomycotina</taxon>
        <taxon>Sordariomycetes</taxon>
        <taxon>Sordariomycetidae</taxon>
        <taxon>Diaporthales</taxon>
        <taxon>Cytosporaceae</taxon>
        <taxon>Cytospora</taxon>
    </lineage>
</organism>
<feature type="compositionally biased region" description="Basic and acidic residues" evidence="4">
    <location>
        <begin position="291"/>
        <end position="310"/>
    </location>
</feature>
<sequence>MEMDTENPEPQVVFRTNKKRKHFRQRAEQPGAKEDDVSTQAAVPPTQAQDDQVNIHDDVGATSETEGLSVAEALRIRNLRKSRLKGVGFRPEGTNPGEESSTERSLVIKDDANSADAMEYGVSRRFAPQAGLVGELVNKHMEEYIESELARRHAVEKAIQESNSEQQSEASQSQSTVVDPTKPFGERPTMQGRLQEVDLGEEVRMRNAAMTEQARRRLAGEAIEDTEDGSRKRPRLGKDGKPWRSRKRRGSEDIKRDQLVEELMRENKLDVYDVPAQPESTGPPGLDEAADEKIAADFRREFMDAMTERRNQRRKAPAQPPKPGAKQEEILRGPKLGGSRNARAAMRDLLLSQQEKGKPRKR</sequence>
<evidence type="ECO:0000313" key="5">
    <source>
        <dbReference type="EMBL" id="ROW01731.1"/>
    </source>
</evidence>